<keyword evidence="1" id="KW-0233">DNA recombination</keyword>
<dbReference type="Gene3D" id="1.10.443.10">
    <property type="entry name" value="Intergrase catalytic core"/>
    <property type="match status" value="1"/>
</dbReference>
<dbReference type="InterPro" id="IPR011010">
    <property type="entry name" value="DNA_brk_join_enz"/>
</dbReference>
<dbReference type="InterPro" id="IPR050090">
    <property type="entry name" value="Tyrosine_recombinase_XerCD"/>
</dbReference>
<dbReference type="PANTHER" id="PTHR30349:SF64">
    <property type="entry name" value="PROPHAGE INTEGRASE INTD-RELATED"/>
    <property type="match status" value="1"/>
</dbReference>
<dbReference type="GO" id="GO:0015074">
    <property type="term" value="P:DNA integration"/>
    <property type="evidence" value="ECO:0007669"/>
    <property type="project" value="InterPro"/>
</dbReference>
<dbReference type="AlphaFoldDB" id="I3IQX4"/>
<evidence type="ECO:0000256" key="1">
    <source>
        <dbReference type="ARBA" id="ARBA00023172"/>
    </source>
</evidence>
<dbReference type="PROSITE" id="PS51898">
    <property type="entry name" value="TYR_RECOMBINASE"/>
    <property type="match status" value="1"/>
</dbReference>
<dbReference type="CDD" id="cd00796">
    <property type="entry name" value="INT_Rci_Hp1_C"/>
    <property type="match status" value="1"/>
</dbReference>
<dbReference type="eggNOG" id="COG4974">
    <property type="taxonomic scope" value="Bacteria"/>
</dbReference>
<name>I3IQX4_9BACT</name>
<evidence type="ECO:0000313" key="4">
    <source>
        <dbReference type="Proteomes" id="UP000002985"/>
    </source>
</evidence>
<dbReference type="PANTHER" id="PTHR30349">
    <property type="entry name" value="PHAGE INTEGRASE-RELATED"/>
    <property type="match status" value="1"/>
</dbReference>
<evidence type="ECO:0000259" key="2">
    <source>
        <dbReference type="PROSITE" id="PS51898"/>
    </source>
</evidence>
<proteinExistence type="predicted"/>
<sequence>MLIYKVLQKAGIGNFHFYDLRHTFATRLAQKGIDIYTIAKLLGHKDIRMTQRYAHHCPESLRGAIQAIEVSDNLVTIKQNQIISNA</sequence>
<organism evidence="3 4">
    <name type="scientific">Candidatus Jettenia caeni</name>
    <dbReference type="NCBI Taxonomy" id="247490"/>
    <lineage>
        <taxon>Bacteria</taxon>
        <taxon>Pseudomonadati</taxon>
        <taxon>Planctomycetota</taxon>
        <taxon>Candidatus Brocadiia</taxon>
        <taxon>Candidatus Brocadiales</taxon>
        <taxon>Candidatus Brocadiaceae</taxon>
        <taxon>Candidatus Jettenia</taxon>
    </lineage>
</organism>
<dbReference type="Pfam" id="PF00589">
    <property type="entry name" value="Phage_integrase"/>
    <property type="match status" value="1"/>
</dbReference>
<dbReference type="EMBL" id="BAFH01000004">
    <property type="protein sequence ID" value="GAB64119.1"/>
    <property type="molecule type" value="Genomic_DNA"/>
</dbReference>
<dbReference type="GO" id="GO:0003677">
    <property type="term" value="F:DNA binding"/>
    <property type="evidence" value="ECO:0007669"/>
    <property type="project" value="InterPro"/>
</dbReference>
<dbReference type="GO" id="GO:0006310">
    <property type="term" value="P:DNA recombination"/>
    <property type="evidence" value="ECO:0007669"/>
    <property type="project" value="UniProtKB-KW"/>
</dbReference>
<accession>I3IQX4</accession>
<dbReference type="InterPro" id="IPR002104">
    <property type="entry name" value="Integrase_catalytic"/>
</dbReference>
<comment type="caution">
    <text evidence="3">The sequence shown here is derived from an EMBL/GenBank/DDBJ whole genome shotgun (WGS) entry which is preliminary data.</text>
</comment>
<dbReference type="SUPFAM" id="SSF56349">
    <property type="entry name" value="DNA breaking-rejoining enzymes"/>
    <property type="match status" value="1"/>
</dbReference>
<gene>
    <name evidence="3" type="ORF">KSU1_D0810</name>
</gene>
<dbReference type="STRING" id="247490.KSU1_D0810"/>
<dbReference type="InterPro" id="IPR013762">
    <property type="entry name" value="Integrase-like_cat_sf"/>
</dbReference>
<dbReference type="Proteomes" id="UP000002985">
    <property type="component" value="Unassembled WGS sequence"/>
</dbReference>
<evidence type="ECO:0000313" key="3">
    <source>
        <dbReference type="EMBL" id="GAB64119.1"/>
    </source>
</evidence>
<reference evidence="3 4" key="1">
    <citation type="journal article" date="2012" name="FEBS Lett.">
        <title>Anammox organism KSU-1 expresses a NirK-type copper-containing nitrite reductase instead of a NirS-type with cytochrome cd1.</title>
        <authorList>
            <person name="Hira D."/>
            <person name="Toh H."/>
            <person name="Migita C.T."/>
            <person name="Okubo H."/>
            <person name="Nishiyama T."/>
            <person name="Hattori M."/>
            <person name="Furukawa K."/>
            <person name="Fujii T."/>
        </authorList>
    </citation>
    <scope>NUCLEOTIDE SEQUENCE [LARGE SCALE GENOMIC DNA]</scope>
</reference>
<protein>
    <recommendedName>
        <fullName evidence="2">Tyr recombinase domain-containing protein</fullName>
    </recommendedName>
</protein>
<feature type="domain" description="Tyr recombinase" evidence="2">
    <location>
        <begin position="1"/>
        <end position="66"/>
    </location>
</feature>
<keyword evidence="4" id="KW-1185">Reference proteome</keyword>